<keyword evidence="3" id="KW-0472">Membrane</keyword>
<accession>A0A1R2BUY0</accession>
<comment type="caution">
    <text evidence="4">The sequence shown here is derived from an EMBL/GenBank/DDBJ whole genome shotgun (WGS) entry which is preliminary data.</text>
</comment>
<feature type="transmembrane region" description="Helical" evidence="3">
    <location>
        <begin position="1047"/>
        <end position="1071"/>
    </location>
</feature>
<evidence type="ECO:0000313" key="5">
    <source>
        <dbReference type="Proteomes" id="UP000187209"/>
    </source>
</evidence>
<name>A0A1R2BUY0_9CILI</name>
<dbReference type="InterPro" id="IPR011043">
    <property type="entry name" value="Gal_Oxase/kelch_b-propeller"/>
</dbReference>
<proteinExistence type="predicted"/>
<dbReference type="Pfam" id="PF24681">
    <property type="entry name" value="Kelch_KLHDC2_KLHL20_DRC7"/>
    <property type="match status" value="2"/>
</dbReference>
<dbReference type="SUPFAM" id="SSF57184">
    <property type="entry name" value="Growth factor receptor domain"/>
    <property type="match status" value="1"/>
</dbReference>
<keyword evidence="3" id="KW-1133">Transmembrane helix</keyword>
<dbReference type="Proteomes" id="UP000187209">
    <property type="component" value="Unassembled WGS sequence"/>
</dbReference>
<keyword evidence="1" id="KW-0880">Kelch repeat</keyword>
<keyword evidence="2" id="KW-0677">Repeat</keyword>
<gene>
    <name evidence="4" type="ORF">SteCoe_19167</name>
</gene>
<dbReference type="Gene3D" id="2.10.50.10">
    <property type="entry name" value="Tumor Necrosis Factor Receptor, subunit A, domain 2"/>
    <property type="match status" value="1"/>
</dbReference>
<dbReference type="PANTHER" id="PTHR46093:SF18">
    <property type="entry name" value="FIBRONECTIN TYPE-III DOMAIN-CONTAINING PROTEIN"/>
    <property type="match status" value="1"/>
</dbReference>
<dbReference type="CDD" id="cd00185">
    <property type="entry name" value="TNFRSF"/>
    <property type="match status" value="1"/>
</dbReference>
<keyword evidence="5" id="KW-1185">Reference proteome</keyword>
<sequence length="1126" mass="126393">MLFLLFQLVVAIEYSKIPITGTPPSRTTAAAAVYDPVKNRIITFGGFNYQLNSVSSALNSFSLETLTWEEIAPHSKVVPSGLESTKLYLRADRKLFVFYGSGTSGTSNEIYCFDLLTFLWSVQGTTGDTVLGRDHFAFTSYEYKGNNYVAIYGGLTQFSIEMDLYLINIDTFVAKKISKDIKIYNQRPGLRISATLVYRNGYLYMYGYIRIALAFDAYQSGIYAYSLEDDLWTLLKNDIEPEERFLHTSYIYEDEMYVIFGGRVDSTNMSRDIWKYSFVNSNWTLIKNNIEEFRVEAATVQIGSKIYFLYGRKDVTIYNTIVAIDLGTNPIDISTISPLYDAPLKRVHHCSFTINTYIYVFGGLYEYGIYLNDLWRYDILLDYWMPVSTLGEAPSPRARFACTKSTGNSFAIYGGTNGDDIYDDLYFFQEAYMTWIKASVTGDSPSPRHSSCMTYNNYKYYILGGQDLEKGFNELWIYNFVNGTYTAASTNVFFYELIRHNCWIDVNSDYIVLNAIGGSTFWYYPNYYWIKVEIDNDDNAAAAKVVMNSSYFSLSETGIAVTKDHLYIIIGSYWDKIVAESVAIVDFSNFNVFQKFTTIQEIAIYGHSVSHYANSLYVFGGGTSVHTCKLLNTATNTFFKFTNLLSSQDGLIDCSPGTMPPDCKPCDKGTYYFNSSCVPCPKGKYSDTLAATSIEQCIPCASGYYSDIEGAVYCIQCPAGKKCPIGSSSFDNNVGTLSPSNVQPKAYKGPKSFISLTVTNMWYSILSICLFIFLCAVLIHRFWDKMNKFDLFTSNHSHSLGKPIMNIKTNVGGLFSIFFIFAAIVTATAAMLSYALDKITEIKTLIPSIALDYEIIAKSVEVNTTFYIYGGICEYNGSCVSDILYITIGLDYESISLTCIMENNNCQVNLHFTELSLASSISSINIEMREKSSYASYLGVNISSTSSIPLEYSSAFIPVDPKSSDHILRGTTPSIISYKFTPSVFISESSRWTSLETGFHISSYEDVTLGSIATQKTVNTQVYLRASISIIKSDTGMQTQRILNSSLFVFIGSLLGSIFGLMGSFGAAMGFSETFVDNYQDKANKKITVNLICKNMNRLKTEFGEWKVRTKGCRVYPSLEITTTTL</sequence>
<evidence type="ECO:0000313" key="4">
    <source>
        <dbReference type="EMBL" id="OMJ80570.1"/>
    </source>
</evidence>
<evidence type="ECO:0000256" key="2">
    <source>
        <dbReference type="ARBA" id="ARBA00022737"/>
    </source>
</evidence>
<dbReference type="InterPro" id="IPR015915">
    <property type="entry name" value="Kelch-typ_b-propeller"/>
</dbReference>
<evidence type="ECO:0000256" key="3">
    <source>
        <dbReference type="SAM" id="Phobius"/>
    </source>
</evidence>
<dbReference type="InterPro" id="IPR009030">
    <property type="entry name" value="Growth_fac_rcpt_cys_sf"/>
</dbReference>
<protein>
    <recommendedName>
        <fullName evidence="6">Tyrosine-protein kinase ephrin type A/B receptor-like domain-containing protein</fullName>
    </recommendedName>
</protein>
<evidence type="ECO:0008006" key="6">
    <source>
        <dbReference type="Google" id="ProtNLM"/>
    </source>
</evidence>
<dbReference type="AlphaFoldDB" id="A0A1R2BUY0"/>
<feature type="transmembrane region" description="Helical" evidence="3">
    <location>
        <begin position="811"/>
        <end position="836"/>
    </location>
</feature>
<dbReference type="PANTHER" id="PTHR46093">
    <property type="entry name" value="ACYL-COA-BINDING DOMAIN-CONTAINING PROTEIN 5"/>
    <property type="match status" value="1"/>
</dbReference>
<organism evidence="4 5">
    <name type="scientific">Stentor coeruleus</name>
    <dbReference type="NCBI Taxonomy" id="5963"/>
    <lineage>
        <taxon>Eukaryota</taxon>
        <taxon>Sar</taxon>
        <taxon>Alveolata</taxon>
        <taxon>Ciliophora</taxon>
        <taxon>Postciliodesmatophora</taxon>
        <taxon>Heterotrichea</taxon>
        <taxon>Heterotrichida</taxon>
        <taxon>Stentoridae</taxon>
        <taxon>Stentor</taxon>
    </lineage>
</organism>
<dbReference type="OrthoDB" id="439388at2759"/>
<feature type="transmembrane region" description="Helical" evidence="3">
    <location>
        <begin position="761"/>
        <end position="779"/>
    </location>
</feature>
<evidence type="ECO:0000256" key="1">
    <source>
        <dbReference type="ARBA" id="ARBA00022441"/>
    </source>
</evidence>
<dbReference type="Gene3D" id="2.120.10.80">
    <property type="entry name" value="Kelch-type beta propeller"/>
    <property type="match status" value="3"/>
</dbReference>
<dbReference type="SMART" id="SM01411">
    <property type="entry name" value="Ephrin_rec_like"/>
    <property type="match status" value="1"/>
</dbReference>
<keyword evidence="3" id="KW-0812">Transmembrane</keyword>
<reference evidence="4 5" key="1">
    <citation type="submission" date="2016-11" db="EMBL/GenBank/DDBJ databases">
        <title>The macronuclear genome of Stentor coeruleus: a giant cell with tiny introns.</title>
        <authorList>
            <person name="Slabodnick M."/>
            <person name="Ruby J.G."/>
            <person name="Reiff S.B."/>
            <person name="Swart E.C."/>
            <person name="Gosai S."/>
            <person name="Prabakaran S."/>
            <person name="Witkowska E."/>
            <person name="Larue G.E."/>
            <person name="Fisher S."/>
            <person name="Freeman R.M."/>
            <person name="Gunawardena J."/>
            <person name="Chu W."/>
            <person name="Stover N.A."/>
            <person name="Gregory B.D."/>
            <person name="Nowacki M."/>
            <person name="Derisi J."/>
            <person name="Roy S.W."/>
            <person name="Marshall W.F."/>
            <person name="Sood P."/>
        </authorList>
    </citation>
    <scope>NUCLEOTIDE SEQUENCE [LARGE SCALE GENOMIC DNA]</scope>
    <source>
        <strain evidence="4">WM001</strain>
    </source>
</reference>
<dbReference type="EMBL" id="MPUH01000418">
    <property type="protein sequence ID" value="OMJ80570.1"/>
    <property type="molecule type" value="Genomic_DNA"/>
</dbReference>
<dbReference type="SUPFAM" id="SSF50965">
    <property type="entry name" value="Galactose oxidase, central domain"/>
    <property type="match status" value="3"/>
</dbReference>